<evidence type="ECO:0000313" key="1">
    <source>
        <dbReference type="EMBL" id="MBU3854934.1"/>
    </source>
</evidence>
<sequence length="210" mass="24258">MTNLFFLPFVGHDYSAGGIFGKRVMVLGESHYCGEKCANCGVAGKAGDCAAFTTNVIKAYLNPNTERERWMSTYLKFERSLVGHETDGDERQRIWQSLLFFNFLQVAMDETRQAGTQEQYLQAQRAFYEVLDQYLPEYIIVWGKRLWSFLPGDGRWREEKDIVIDGQHIATGSYRLGNGARARIMAVYHPSVGYSWDWWHKAIHAFLNQH</sequence>
<reference evidence="1" key="1">
    <citation type="journal article" date="2021" name="PeerJ">
        <title>Extensive microbial diversity within the chicken gut microbiome revealed by metagenomics and culture.</title>
        <authorList>
            <person name="Gilroy R."/>
            <person name="Ravi A."/>
            <person name="Getino M."/>
            <person name="Pursley I."/>
            <person name="Horton D.L."/>
            <person name="Alikhan N.F."/>
            <person name="Baker D."/>
            <person name="Gharbi K."/>
            <person name="Hall N."/>
            <person name="Watson M."/>
            <person name="Adriaenssens E.M."/>
            <person name="Foster-Nyarko E."/>
            <person name="Jarju S."/>
            <person name="Secka A."/>
            <person name="Antonio M."/>
            <person name="Oren A."/>
            <person name="Chaudhuri R.R."/>
            <person name="La Ragione R."/>
            <person name="Hildebrand F."/>
            <person name="Pallen M.J."/>
        </authorList>
    </citation>
    <scope>NUCLEOTIDE SEQUENCE</scope>
    <source>
        <strain evidence="1">G3-2149</strain>
    </source>
</reference>
<accession>A0A9E2L9E6</accession>
<proteinExistence type="predicted"/>
<name>A0A9E2L9E6_9BACT</name>
<dbReference type="Proteomes" id="UP000823865">
    <property type="component" value="Unassembled WGS sequence"/>
</dbReference>
<comment type="caution">
    <text evidence="1">The sequence shown here is derived from an EMBL/GenBank/DDBJ whole genome shotgun (WGS) entry which is preliminary data.</text>
</comment>
<evidence type="ECO:0008006" key="3">
    <source>
        <dbReference type="Google" id="ProtNLM"/>
    </source>
</evidence>
<dbReference type="AlphaFoldDB" id="A0A9E2L9E6"/>
<organism evidence="1 2">
    <name type="scientific">Candidatus Paraprevotella stercoravium</name>
    <dbReference type="NCBI Taxonomy" id="2838725"/>
    <lineage>
        <taxon>Bacteria</taxon>
        <taxon>Pseudomonadati</taxon>
        <taxon>Bacteroidota</taxon>
        <taxon>Bacteroidia</taxon>
        <taxon>Bacteroidales</taxon>
        <taxon>Prevotellaceae</taxon>
        <taxon>Paraprevotella</taxon>
    </lineage>
</organism>
<evidence type="ECO:0000313" key="2">
    <source>
        <dbReference type="Proteomes" id="UP000823865"/>
    </source>
</evidence>
<protein>
    <recommendedName>
        <fullName evidence="3">Uracil-DNA glycosylase-like domain-containing protein</fullName>
    </recommendedName>
</protein>
<dbReference type="EMBL" id="JAHLFU010000309">
    <property type="protein sequence ID" value="MBU3854934.1"/>
    <property type="molecule type" value="Genomic_DNA"/>
</dbReference>
<gene>
    <name evidence="1" type="ORF">H9789_14180</name>
</gene>
<reference evidence="1" key="2">
    <citation type="submission" date="2021-04" db="EMBL/GenBank/DDBJ databases">
        <authorList>
            <person name="Gilroy R."/>
        </authorList>
    </citation>
    <scope>NUCLEOTIDE SEQUENCE</scope>
    <source>
        <strain evidence="1">G3-2149</strain>
    </source>
</reference>